<accession>A0A0J5YY91</accession>
<reference evidence="3 4" key="1">
    <citation type="submission" date="2015-05" db="EMBL/GenBank/DDBJ databases">
        <title>Draft genome of Burkholderia cepacia LK29.</title>
        <authorList>
            <person name="Chan X.Y."/>
        </authorList>
    </citation>
    <scope>NUCLEOTIDE SEQUENCE [LARGE SCALE GENOMIC DNA]</scope>
    <source>
        <strain evidence="3 4">LK29</strain>
    </source>
</reference>
<feature type="domain" description="Transposase IS110-like N-terminal" evidence="1">
    <location>
        <begin position="8"/>
        <end position="155"/>
    </location>
</feature>
<dbReference type="PANTHER" id="PTHR33055">
    <property type="entry name" value="TRANSPOSASE FOR INSERTION SEQUENCE ELEMENT IS1111A"/>
    <property type="match status" value="1"/>
</dbReference>
<dbReference type="PANTHER" id="PTHR33055:SF13">
    <property type="entry name" value="TRANSPOSASE"/>
    <property type="match status" value="1"/>
</dbReference>
<comment type="caution">
    <text evidence="3">The sequence shown here is derived from an EMBL/GenBank/DDBJ whole genome shotgun (WGS) entry which is preliminary data.</text>
</comment>
<dbReference type="InterPro" id="IPR047650">
    <property type="entry name" value="Transpos_IS110"/>
</dbReference>
<evidence type="ECO:0000259" key="2">
    <source>
        <dbReference type="Pfam" id="PF02371"/>
    </source>
</evidence>
<name>A0A0J5YY91_BURCE</name>
<sequence>MSVSSVVVGIDVAKAHVDVCVLGAELAIQRCTNDADAHSALAAALQPLGIALVVMEATGGYEAALACALQAAGLPVAVVNPRQARDFAKSMGRLAKTDAIDAQMLAEFASVLVRRKDLACFIRPLADAQQQALAAMVTRRRQLLGMLLSERQRLQLAIPVVQPSIEAMINAIRQQLDDVDTQMVAHVREHYAALDTLLRSASGIGPVASATLIAQLPELGRLNRRQIAALVGVAPMAFDSGATRGRRHIQGGRFEIRRVLYMAALTAARRNPTITAFYQRLISGGKLPKVALVACMRKLLTMLNAMVRSNTPWDNSLHRTW</sequence>
<dbReference type="EMBL" id="LDWR01000105">
    <property type="protein sequence ID" value="KML42378.1"/>
    <property type="molecule type" value="Genomic_DNA"/>
</dbReference>
<dbReference type="NCBIfam" id="NF033542">
    <property type="entry name" value="transpos_IS110"/>
    <property type="match status" value="1"/>
</dbReference>
<dbReference type="PATRIC" id="fig|292.27.peg.270"/>
<dbReference type="Proteomes" id="UP000036338">
    <property type="component" value="Unassembled WGS sequence"/>
</dbReference>
<dbReference type="Pfam" id="PF02371">
    <property type="entry name" value="Transposase_20"/>
    <property type="match status" value="1"/>
</dbReference>
<dbReference type="AlphaFoldDB" id="A0A0J5YY91"/>
<organism evidence="3 4">
    <name type="scientific">Burkholderia cepacia</name>
    <name type="common">Pseudomonas cepacia</name>
    <dbReference type="NCBI Taxonomy" id="292"/>
    <lineage>
        <taxon>Bacteria</taxon>
        <taxon>Pseudomonadati</taxon>
        <taxon>Pseudomonadota</taxon>
        <taxon>Betaproteobacteria</taxon>
        <taxon>Burkholderiales</taxon>
        <taxon>Burkholderiaceae</taxon>
        <taxon>Burkholderia</taxon>
        <taxon>Burkholderia cepacia complex</taxon>
    </lineage>
</organism>
<dbReference type="GO" id="GO:0004803">
    <property type="term" value="F:transposase activity"/>
    <property type="evidence" value="ECO:0007669"/>
    <property type="project" value="InterPro"/>
</dbReference>
<gene>
    <name evidence="3" type="ORF">VL15_37825</name>
</gene>
<feature type="domain" description="Transposase IS116/IS110/IS902 C-terminal" evidence="2">
    <location>
        <begin position="196"/>
        <end position="279"/>
    </location>
</feature>
<dbReference type="GO" id="GO:0003677">
    <property type="term" value="F:DNA binding"/>
    <property type="evidence" value="ECO:0007669"/>
    <property type="project" value="InterPro"/>
</dbReference>
<dbReference type="InterPro" id="IPR003346">
    <property type="entry name" value="Transposase_20"/>
</dbReference>
<evidence type="ECO:0000259" key="1">
    <source>
        <dbReference type="Pfam" id="PF01548"/>
    </source>
</evidence>
<dbReference type="Pfam" id="PF01548">
    <property type="entry name" value="DEDD_Tnp_IS110"/>
    <property type="match status" value="1"/>
</dbReference>
<proteinExistence type="predicted"/>
<evidence type="ECO:0000313" key="4">
    <source>
        <dbReference type="Proteomes" id="UP000036338"/>
    </source>
</evidence>
<dbReference type="InterPro" id="IPR002525">
    <property type="entry name" value="Transp_IS110-like_N"/>
</dbReference>
<dbReference type="GO" id="GO:0006313">
    <property type="term" value="P:DNA transposition"/>
    <property type="evidence" value="ECO:0007669"/>
    <property type="project" value="InterPro"/>
</dbReference>
<dbReference type="RefSeq" id="WP_048252013.1">
    <property type="nucleotide sequence ID" value="NZ_LDWR01000105.1"/>
</dbReference>
<protein>
    <submittedName>
        <fullName evidence="3">Transposase</fullName>
    </submittedName>
</protein>
<evidence type="ECO:0000313" key="3">
    <source>
        <dbReference type="EMBL" id="KML42378.1"/>
    </source>
</evidence>